<reference evidence="1" key="1">
    <citation type="submission" date="2009-10" db="EMBL/GenBank/DDBJ databases">
        <title>Diversity of trophic interactions inside an arsenic-rich microbial ecosystem.</title>
        <authorList>
            <person name="Bertin P.N."/>
            <person name="Heinrich-Salmeron A."/>
            <person name="Pelletier E."/>
            <person name="Goulhen-Chollet F."/>
            <person name="Arsene-Ploetze F."/>
            <person name="Gallien S."/>
            <person name="Calteau A."/>
            <person name="Vallenet D."/>
            <person name="Casiot C."/>
            <person name="Chane-Woon-Ming B."/>
            <person name="Giloteaux L."/>
            <person name="Barakat M."/>
            <person name="Bonnefoy V."/>
            <person name="Bruneel O."/>
            <person name="Chandler M."/>
            <person name="Cleiss J."/>
            <person name="Duran R."/>
            <person name="Elbaz-Poulichet F."/>
            <person name="Fonknechten N."/>
            <person name="Lauga B."/>
            <person name="Mornico D."/>
            <person name="Ortet P."/>
            <person name="Schaeffer C."/>
            <person name="Siguier P."/>
            <person name="Alexander Thil Smith A."/>
            <person name="Van Dorsselaer A."/>
            <person name="Weissenbach J."/>
            <person name="Medigue C."/>
            <person name="Le Paslier D."/>
        </authorList>
    </citation>
    <scope>NUCLEOTIDE SEQUENCE</scope>
</reference>
<name>E6PLP9_9ZZZZ</name>
<protein>
    <submittedName>
        <fullName evidence="1">Uncharacterized protein</fullName>
    </submittedName>
</protein>
<proteinExistence type="predicted"/>
<organism evidence="1">
    <name type="scientific">mine drainage metagenome</name>
    <dbReference type="NCBI Taxonomy" id="410659"/>
    <lineage>
        <taxon>unclassified sequences</taxon>
        <taxon>metagenomes</taxon>
        <taxon>ecological metagenomes</taxon>
    </lineage>
</organism>
<dbReference type="EMBL" id="CABM01000014">
    <property type="protein sequence ID" value="CBH95850.1"/>
    <property type="molecule type" value="Genomic_DNA"/>
</dbReference>
<sequence length="56" mass="6394">MKKPNPAVKRDCAKARSPFTLAGIYEDTQTPLDVARHFCDVFNCRCDFAALYKQIE</sequence>
<dbReference type="AlphaFoldDB" id="E6PLP9"/>
<gene>
    <name evidence="1" type="ORF">CARN2_2121</name>
</gene>
<accession>E6PLP9</accession>
<comment type="caution">
    <text evidence="1">The sequence shown here is derived from an EMBL/GenBank/DDBJ whole genome shotgun (WGS) entry which is preliminary data.</text>
</comment>
<evidence type="ECO:0000313" key="1">
    <source>
        <dbReference type="EMBL" id="CBH95850.1"/>
    </source>
</evidence>